<organism evidence="1 2">
    <name type="scientific">Entomophthora muscae</name>
    <dbReference type="NCBI Taxonomy" id="34485"/>
    <lineage>
        <taxon>Eukaryota</taxon>
        <taxon>Fungi</taxon>
        <taxon>Fungi incertae sedis</taxon>
        <taxon>Zoopagomycota</taxon>
        <taxon>Entomophthoromycotina</taxon>
        <taxon>Entomophthoromycetes</taxon>
        <taxon>Entomophthorales</taxon>
        <taxon>Entomophthoraceae</taxon>
        <taxon>Entomophthora</taxon>
    </lineage>
</organism>
<proteinExistence type="predicted"/>
<reference evidence="1" key="1">
    <citation type="submission" date="2022-04" db="EMBL/GenBank/DDBJ databases">
        <title>Genome of the entomopathogenic fungus Entomophthora muscae.</title>
        <authorList>
            <person name="Elya C."/>
            <person name="Lovett B.R."/>
            <person name="Lee E."/>
            <person name="Macias A.M."/>
            <person name="Hajek A.E."/>
            <person name="De Bivort B.L."/>
            <person name="Kasson M.T."/>
            <person name="De Fine Licht H.H."/>
            <person name="Stajich J.E."/>
        </authorList>
    </citation>
    <scope>NUCLEOTIDE SEQUENCE</scope>
    <source>
        <strain evidence="1">Berkeley</strain>
    </source>
</reference>
<name>A0ACC2TF69_9FUNG</name>
<comment type="caution">
    <text evidence="1">The sequence shown here is derived from an EMBL/GenBank/DDBJ whole genome shotgun (WGS) entry which is preliminary data.</text>
</comment>
<accession>A0ACC2TF69</accession>
<evidence type="ECO:0000313" key="1">
    <source>
        <dbReference type="EMBL" id="KAJ9073188.1"/>
    </source>
</evidence>
<evidence type="ECO:0000313" key="2">
    <source>
        <dbReference type="Proteomes" id="UP001165960"/>
    </source>
</evidence>
<gene>
    <name evidence="1" type="ORF">DSO57_1019236</name>
</gene>
<sequence length="67" mass="6968">MSLTSKPNCPAIADAAAGAPTGQLFEGILITPPAFLASWLLGPGTLMLMYCTLFWIPSLGQEAGGTW</sequence>
<keyword evidence="2" id="KW-1185">Reference proteome</keyword>
<protein>
    <submittedName>
        <fullName evidence="1">Uncharacterized protein</fullName>
    </submittedName>
</protein>
<dbReference type="EMBL" id="QTSX02002926">
    <property type="protein sequence ID" value="KAJ9073188.1"/>
    <property type="molecule type" value="Genomic_DNA"/>
</dbReference>
<dbReference type="Proteomes" id="UP001165960">
    <property type="component" value="Unassembled WGS sequence"/>
</dbReference>